<protein>
    <recommendedName>
        <fullName evidence="4">Extracellular membrane protein CFEM domain-containing protein</fullName>
    </recommendedName>
</protein>
<comment type="caution">
    <text evidence="2">The sequence shown here is derived from an EMBL/GenBank/DDBJ whole genome shotgun (WGS) entry which is preliminary data.</text>
</comment>
<evidence type="ECO:0000313" key="3">
    <source>
        <dbReference type="Proteomes" id="UP000179179"/>
    </source>
</evidence>
<dbReference type="AlphaFoldDB" id="A0A1F7ZUP0"/>
<dbReference type="OrthoDB" id="3624704at2759"/>
<feature type="signal peptide" evidence="1">
    <location>
        <begin position="1"/>
        <end position="21"/>
    </location>
</feature>
<dbReference type="EMBL" id="LYCR01000075">
    <property type="protein sequence ID" value="OGM43176.1"/>
    <property type="molecule type" value="Genomic_DNA"/>
</dbReference>
<evidence type="ECO:0000256" key="1">
    <source>
        <dbReference type="SAM" id="SignalP"/>
    </source>
</evidence>
<sequence length="109" mass="11582">MQFSSIFTITVAAMLSAPALACKCYVNGHQDTGRTRSCCNSLSGVFRGGNDCLASSISERLSNFRRCCGGQSDCDYPHLAQAADGLEVQELDHIKTIVVPAAPTPAVEK</sequence>
<gene>
    <name evidence="2" type="ORF">ABOM_008868</name>
</gene>
<reference evidence="2 3" key="1">
    <citation type="journal article" date="2016" name="Genome Biol. Evol.">
        <title>Draft genome sequence of an aflatoxigenic Aspergillus species, A. bombycis.</title>
        <authorList>
            <person name="Moore G.G."/>
            <person name="Mack B.M."/>
            <person name="Beltz S.B."/>
            <person name="Gilbert M.K."/>
        </authorList>
    </citation>
    <scope>NUCLEOTIDE SEQUENCE [LARGE SCALE GENOMIC DNA]</scope>
    <source>
        <strain evidence="3">NRRL 26010</strain>
    </source>
</reference>
<evidence type="ECO:0008006" key="4">
    <source>
        <dbReference type="Google" id="ProtNLM"/>
    </source>
</evidence>
<keyword evidence="3" id="KW-1185">Reference proteome</keyword>
<feature type="chain" id="PRO_5009534217" description="Extracellular membrane protein CFEM domain-containing protein" evidence="1">
    <location>
        <begin position="22"/>
        <end position="109"/>
    </location>
</feature>
<keyword evidence="1" id="KW-0732">Signal</keyword>
<organism evidence="2 3">
    <name type="scientific">Aspergillus bombycis</name>
    <dbReference type="NCBI Taxonomy" id="109264"/>
    <lineage>
        <taxon>Eukaryota</taxon>
        <taxon>Fungi</taxon>
        <taxon>Dikarya</taxon>
        <taxon>Ascomycota</taxon>
        <taxon>Pezizomycotina</taxon>
        <taxon>Eurotiomycetes</taxon>
        <taxon>Eurotiomycetidae</taxon>
        <taxon>Eurotiales</taxon>
        <taxon>Aspergillaceae</taxon>
        <taxon>Aspergillus</taxon>
    </lineage>
</organism>
<dbReference type="GeneID" id="34452258"/>
<evidence type="ECO:0000313" key="2">
    <source>
        <dbReference type="EMBL" id="OGM43176.1"/>
    </source>
</evidence>
<proteinExistence type="predicted"/>
<accession>A0A1F7ZUP0</accession>
<dbReference type="Proteomes" id="UP000179179">
    <property type="component" value="Unassembled WGS sequence"/>
</dbReference>
<name>A0A1F7ZUP0_9EURO</name>
<dbReference type="RefSeq" id="XP_022386893.1">
    <property type="nucleotide sequence ID" value="XM_022535997.1"/>
</dbReference>